<keyword evidence="2" id="KW-0433">Leucine-rich repeat</keyword>
<dbReference type="Proteomes" id="UP001326613">
    <property type="component" value="Chromosome"/>
</dbReference>
<gene>
    <name evidence="4" type="ORF">Trichorick_00174</name>
</gene>
<keyword evidence="5" id="KW-1185">Reference proteome</keyword>
<evidence type="ECO:0000313" key="4">
    <source>
        <dbReference type="EMBL" id="WPY00302.1"/>
    </source>
</evidence>
<keyword evidence="3" id="KW-0677">Repeat</keyword>
<protein>
    <submittedName>
        <fullName evidence="4">Leucine-rich repeats-containing protein</fullName>
    </submittedName>
</protein>
<dbReference type="Gene3D" id="3.80.10.10">
    <property type="entry name" value="Ribonuclease Inhibitor"/>
    <property type="match status" value="3"/>
</dbReference>
<proteinExistence type="predicted"/>
<accession>A0ABZ0UQH4</accession>
<evidence type="ECO:0000313" key="5">
    <source>
        <dbReference type="Proteomes" id="UP001326613"/>
    </source>
</evidence>
<reference evidence="4 5" key="1">
    <citation type="submission" date="2022-10" db="EMBL/GenBank/DDBJ databases">
        <title>Host association and intracellularity evolved multiple times independently in the Rickettsiales.</title>
        <authorList>
            <person name="Castelli M."/>
            <person name="Nardi T."/>
            <person name="Gammuto L."/>
            <person name="Bellinzona G."/>
            <person name="Sabaneyeva E."/>
            <person name="Potekhin A."/>
            <person name="Serra V."/>
            <person name="Petroni G."/>
            <person name="Sassera D."/>
        </authorList>
    </citation>
    <scope>NUCLEOTIDE SEQUENCE [LARGE SCALE GENOMIC DNA]</scope>
    <source>
        <strain evidence="4 5">Kr 154-4</strain>
    </source>
</reference>
<evidence type="ECO:0000256" key="1">
    <source>
        <dbReference type="ARBA" id="ARBA00022468"/>
    </source>
</evidence>
<keyword evidence="1" id="KW-0343">GTPase activation</keyword>
<dbReference type="PANTHER" id="PTHR24113:SF12">
    <property type="entry name" value="RAN GTPASE-ACTIVATING PROTEIN 1"/>
    <property type="match status" value="1"/>
</dbReference>
<dbReference type="InterPro" id="IPR032675">
    <property type="entry name" value="LRR_dom_sf"/>
</dbReference>
<dbReference type="EMBL" id="CP112932">
    <property type="protein sequence ID" value="WPY00302.1"/>
    <property type="molecule type" value="Genomic_DNA"/>
</dbReference>
<name>A0ABZ0UQH4_9RICK</name>
<dbReference type="InterPro" id="IPR027038">
    <property type="entry name" value="RanGap"/>
</dbReference>
<dbReference type="RefSeq" id="WP_323738389.1">
    <property type="nucleotide sequence ID" value="NZ_CP112932.1"/>
</dbReference>
<dbReference type="SUPFAM" id="SSF52047">
    <property type="entry name" value="RNI-like"/>
    <property type="match status" value="2"/>
</dbReference>
<dbReference type="PANTHER" id="PTHR24113">
    <property type="entry name" value="RAN GTPASE-ACTIVATING PROTEIN 1"/>
    <property type="match status" value="1"/>
</dbReference>
<evidence type="ECO:0000256" key="2">
    <source>
        <dbReference type="ARBA" id="ARBA00022614"/>
    </source>
</evidence>
<sequence length="694" mass="76664">MSKDLTDMLLAITRNDSLIKGTITSPSDISILIRAFKEQMCRKGISLPTESEEQKLDIHFEPGAYEYTDIARLTMVLASTKITKLSVHFTGTEHGNKEKEVLGTLIHWLPATNIHTLELIGTPYGNSCVKTLSESKKNSNITNLIFTYTGLSYPGLKAIKDAPQIFFNNLTHFSLDEQQHCTFNENSVATLAELLQRSNITHLKFGTCHLDKVHILFEILPYTKIIELELSCNELGSNISDIEALARALQSTTNITKLNVSVNHLGNPGTEALASALQLTKITDLDLHMNGIKDEGAQALAAVLPSTNITKLNISDNRFGTPGIVALANALALPSTQITDLDLHANYIMDEGAQALAAVLSSTNITKLNISDNRFGTPGTEALANALALPSTQITDLDLSMNYIKDQGAIALAAVLLSTNITKLNVSNNQLGTPGIVALAGVLPQTKITELILYNGVEENDEYKDFNIAEDLSIEALTEALLNPNTKLTKLTLVANAESINMDVMSELYQGIKRSNITEFDCKVLTPTDNNNKASEFIDQLNKFIINNNITIKISIDGREDNSSSEFIKFNKLLQEQGMEDHIKSFGLDICRRKIDFSKFTSNYEWFEVFVGHNIALFSQLYDELVSYIDAELPYSNAANSSYNREELVAMLNRMIVDHQHSSSEIHHDNVENVENIMQLSPLGQHDDLNEDIA</sequence>
<organism evidence="4 5">
    <name type="scientific">Candidatus Trichorickettsia mobilis</name>
    <dbReference type="NCBI Taxonomy" id="1346319"/>
    <lineage>
        <taxon>Bacteria</taxon>
        <taxon>Pseudomonadati</taxon>
        <taxon>Pseudomonadota</taxon>
        <taxon>Alphaproteobacteria</taxon>
        <taxon>Rickettsiales</taxon>
        <taxon>Rickettsiaceae</taxon>
        <taxon>Rickettsieae</taxon>
        <taxon>Candidatus Trichorickettsia</taxon>
    </lineage>
</organism>
<dbReference type="SMART" id="SM00368">
    <property type="entry name" value="LRR_RI"/>
    <property type="match status" value="8"/>
</dbReference>
<evidence type="ECO:0000256" key="3">
    <source>
        <dbReference type="ARBA" id="ARBA00022737"/>
    </source>
</evidence>
<dbReference type="InterPro" id="IPR001611">
    <property type="entry name" value="Leu-rich_rpt"/>
</dbReference>
<dbReference type="Pfam" id="PF13516">
    <property type="entry name" value="LRR_6"/>
    <property type="match status" value="6"/>
</dbReference>